<dbReference type="GO" id="GO:0005829">
    <property type="term" value="C:cytosol"/>
    <property type="evidence" value="ECO:0007669"/>
    <property type="project" value="TreeGrafter"/>
</dbReference>
<evidence type="ECO:0000313" key="3">
    <source>
        <dbReference type="EMBL" id="WLF00994.1"/>
    </source>
</evidence>
<proteinExistence type="evidence at transcript level"/>
<dbReference type="InterPro" id="IPR041431">
    <property type="entry name" value="Mvd1_C"/>
</dbReference>
<dbReference type="GO" id="GO:0019287">
    <property type="term" value="P:isopentenyl diphosphate biosynthetic process, mevalonate pathway"/>
    <property type="evidence" value="ECO:0007669"/>
    <property type="project" value="TreeGrafter"/>
</dbReference>
<dbReference type="AlphaFoldDB" id="A0AA49QDI0"/>
<dbReference type="Gene3D" id="3.30.70.890">
    <property type="entry name" value="GHMP kinase, C-terminal domain"/>
    <property type="match status" value="1"/>
</dbReference>
<dbReference type="PANTHER" id="PTHR10977">
    <property type="entry name" value="DIPHOSPHOMEVALONATE DECARBOXYLASE"/>
    <property type="match status" value="1"/>
</dbReference>
<sequence length="272" mass="30114">MLSMRERVIRLGKRIGRTCTYILLPMAIFQVLLRGFFGRWFCLPRICPCKLMNLKEDQGKLSAIARQGSGSLYGGFVKWIVGNICLHSEDENGSDSIAIHLADEEHWNDLVIVIAVVSSRQKETSSTTGNEPALAAQSKGSSSEKLTSFLQSEGTPQVAYTSDAGPNAVLIARNRKVATRLLQRLLFHFLPHKGIDLNNYVLSDKSMLQDVGIEGTNGVESLPPPPEMKDNIPAQKHRDNVSYFICTRPRRGPVLRSDKSLALLDPETGLPK</sequence>
<keyword evidence="1" id="KW-1133">Transmembrane helix</keyword>
<dbReference type="SUPFAM" id="SSF55060">
    <property type="entry name" value="GHMP Kinase, C-terminal domain"/>
    <property type="match status" value="1"/>
</dbReference>
<reference evidence="3" key="1">
    <citation type="submission" date="2022-07" db="EMBL/GenBank/DDBJ databases">
        <title>Functional characterization of enzyme genes involved in the biosynthesis of terpenoids in Santalum album.</title>
        <authorList>
            <person name="Zhang X."/>
            <person name="Bian Z."/>
            <person name="Teixeira da Silva J.A."/>
            <person name="Ma G."/>
        </authorList>
    </citation>
    <scope>NUCLEOTIDE SEQUENCE</scope>
</reference>
<dbReference type="InterPro" id="IPR036554">
    <property type="entry name" value="GHMP_kinase_C_sf"/>
</dbReference>
<dbReference type="InterPro" id="IPR014721">
    <property type="entry name" value="Ribsml_uS5_D2-typ_fold_subgr"/>
</dbReference>
<dbReference type="GO" id="GO:0004163">
    <property type="term" value="F:diphosphomevalonate decarboxylase activity"/>
    <property type="evidence" value="ECO:0007669"/>
    <property type="project" value="TreeGrafter"/>
</dbReference>
<accession>A0AA49QDI0</accession>
<name>A0AA49QDI0_SANAL</name>
<dbReference type="Pfam" id="PF18376">
    <property type="entry name" value="MDD_C"/>
    <property type="match status" value="1"/>
</dbReference>
<dbReference type="Gene3D" id="3.30.230.10">
    <property type="match status" value="1"/>
</dbReference>
<feature type="domain" description="Mvd1 C-terminal" evidence="2">
    <location>
        <begin position="148"/>
        <end position="254"/>
    </location>
</feature>
<dbReference type="PANTHER" id="PTHR10977:SF3">
    <property type="entry name" value="DIPHOSPHOMEVALONATE DECARBOXYLASE"/>
    <property type="match status" value="1"/>
</dbReference>
<keyword evidence="1" id="KW-0472">Membrane</keyword>
<organism evidence="3">
    <name type="scientific">Santalum album</name>
    <name type="common">Indian sandalwood</name>
    <dbReference type="NCBI Taxonomy" id="35974"/>
    <lineage>
        <taxon>Eukaryota</taxon>
        <taxon>Viridiplantae</taxon>
        <taxon>Streptophyta</taxon>
        <taxon>Embryophyta</taxon>
        <taxon>Tracheophyta</taxon>
        <taxon>Spermatophyta</taxon>
        <taxon>Magnoliopsida</taxon>
        <taxon>eudicotyledons</taxon>
        <taxon>Gunneridae</taxon>
        <taxon>Pentapetalae</taxon>
        <taxon>Santalales</taxon>
        <taxon>Santalaceae</taxon>
        <taxon>Santalum</taxon>
    </lineage>
</organism>
<evidence type="ECO:0000256" key="1">
    <source>
        <dbReference type="SAM" id="Phobius"/>
    </source>
</evidence>
<keyword evidence="1" id="KW-0812">Transmembrane</keyword>
<protein>
    <submittedName>
        <fullName evidence="3">Diphospho-MVA decarboxylase</fullName>
    </submittedName>
</protein>
<evidence type="ECO:0000259" key="2">
    <source>
        <dbReference type="Pfam" id="PF18376"/>
    </source>
</evidence>
<feature type="transmembrane region" description="Helical" evidence="1">
    <location>
        <begin position="21"/>
        <end position="41"/>
    </location>
</feature>
<dbReference type="EMBL" id="OP057925">
    <property type="protein sequence ID" value="WLF00994.1"/>
    <property type="molecule type" value="mRNA"/>
</dbReference>